<evidence type="ECO:0008006" key="3">
    <source>
        <dbReference type="Google" id="ProtNLM"/>
    </source>
</evidence>
<dbReference type="Gene3D" id="2.60.120.590">
    <property type="entry name" value="Alpha-ketoglutarate-dependent dioxygenase AlkB-like"/>
    <property type="match status" value="1"/>
</dbReference>
<evidence type="ECO:0000313" key="1">
    <source>
        <dbReference type="EMBL" id="AFY94162.1"/>
    </source>
</evidence>
<protein>
    <recommendedName>
        <fullName evidence="3">Alpha-ketoglutarate-dependent dioxygenase AlkB-like domain-containing protein</fullName>
    </recommendedName>
</protein>
<organism evidence="1 2">
    <name type="scientific">Chamaesiphon minutus (strain ATCC 27169 / PCC 6605)</name>
    <dbReference type="NCBI Taxonomy" id="1173020"/>
    <lineage>
        <taxon>Bacteria</taxon>
        <taxon>Bacillati</taxon>
        <taxon>Cyanobacteriota</taxon>
        <taxon>Cyanophyceae</taxon>
        <taxon>Gomontiellales</taxon>
        <taxon>Chamaesiphonaceae</taxon>
        <taxon>Chamaesiphon</taxon>
    </lineage>
</organism>
<dbReference type="EMBL" id="CP003600">
    <property type="protein sequence ID" value="AFY94162.1"/>
    <property type="molecule type" value="Genomic_DNA"/>
</dbReference>
<dbReference type="HOGENOM" id="CLU_1103202_0_0_3"/>
<evidence type="ECO:0000313" key="2">
    <source>
        <dbReference type="Proteomes" id="UP000010366"/>
    </source>
</evidence>
<dbReference type="KEGG" id="cmp:Cha6605_3148"/>
<proteinExistence type="predicted"/>
<dbReference type="AlphaFoldDB" id="K9UGB9"/>
<sequence>MQEITLPPASKLTDELRSYTLPILQRSSGANADNPFEELRASVRFENVGKGRQGTVLTKIDETGNIPLVRTTTRYSIPAQRFQSVHARLARQIQTVASLAVGFNNALIENYTNAYTTMGSHSDQALDLADESSIAIFSCYKYPDLANPPRKLIVELKEPGDDFIEIPLTHNSVVVFDLDANRRLKHKIVMDKSVQPPENQWLGITFRTSKTFVRFRDESAYFPDDTRLTLANDEQRQEFYHLRHRENNETDFIYPQITYTISESDLMPPEL</sequence>
<dbReference type="Proteomes" id="UP000010366">
    <property type="component" value="Chromosome"/>
</dbReference>
<dbReference type="STRING" id="1173020.Cha6605_3148"/>
<dbReference type="PATRIC" id="fig|1173020.3.peg.3602"/>
<accession>K9UGB9</accession>
<keyword evidence="2" id="KW-1185">Reference proteome</keyword>
<dbReference type="SUPFAM" id="SSF51197">
    <property type="entry name" value="Clavaminate synthase-like"/>
    <property type="match status" value="1"/>
</dbReference>
<reference evidence="1 2" key="1">
    <citation type="submission" date="2012-05" db="EMBL/GenBank/DDBJ databases">
        <title>Finished chromosome of genome of Chamaesiphon sp. PCC 6605.</title>
        <authorList>
            <consortium name="US DOE Joint Genome Institute"/>
            <person name="Gugger M."/>
            <person name="Coursin T."/>
            <person name="Rippka R."/>
            <person name="Tandeau De Marsac N."/>
            <person name="Huntemann M."/>
            <person name="Wei C.-L."/>
            <person name="Han J."/>
            <person name="Detter J.C."/>
            <person name="Han C."/>
            <person name="Tapia R."/>
            <person name="Chen A."/>
            <person name="Kyrpides N."/>
            <person name="Mavromatis K."/>
            <person name="Markowitz V."/>
            <person name="Szeto E."/>
            <person name="Ivanova N."/>
            <person name="Pagani I."/>
            <person name="Pati A."/>
            <person name="Goodwin L."/>
            <person name="Nordberg H.P."/>
            <person name="Cantor M.N."/>
            <person name="Hua S.X."/>
            <person name="Woyke T."/>
            <person name="Kerfeld C.A."/>
        </authorList>
    </citation>
    <scope>NUCLEOTIDE SEQUENCE [LARGE SCALE GENOMIC DNA]</scope>
    <source>
        <strain evidence="2">ATCC 27169 / PCC 6605</strain>
    </source>
</reference>
<dbReference type="eggNOG" id="ENOG502Z8AP">
    <property type="taxonomic scope" value="Bacteria"/>
</dbReference>
<gene>
    <name evidence="1" type="ORF">Cha6605_3148</name>
</gene>
<dbReference type="InterPro" id="IPR037151">
    <property type="entry name" value="AlkB-like_sf"/>
</dbReference>
<name>K9UGB9_CHAP6</name>